<dbReference type="SMART" id="SM00382">
    <property type="entry name" value="AAA"/>
    <property type="match status" value="1"/>
</dbReference>
<dbReference type="RefSeq" id="WP_143371506.1">
    <property type="nucleotide sequence ID" value="NZ_VJVZ01000001.1"/>
</dbReference>
<dbReference type="Pfam" id="PF25601">
    <property type="entry name" value="AAA_lid_14"/>
    <property type="match status" value="1"/>
</dbReference>
<evidence type="ECO:0000256" key="4">
    <source>
        <dbReference type="ARBA" id="ARBA00023125"/>
    </source>
</evidence>
<dbReference type="PROSITE" id="PS00675">
    <property type="entry name" value="SIGMA54_INTERACT_1"/>
    <property type="match status" value="1"/>
</dbReference>
<dbReference type="InterPro" id="IPR001789">
    <property type="entry name" value="Sig_transdc_resp-reg_receiver"/>
</dbReference>
<feature type="modified residue" description="4-aspartylphosphate" evidence="7">
    <location>
        <position position="56"/>
    </location>
</feature>
<comment type="caution">
    <text evidence="10">The sequence shown here is derived from an EMBL/GenBank/DDBJ whole genome shotgun (WGS) entry which is preliminary data.</text>
</comment>
<sequence>MDTATKILIVEDHFLEANHLRLMLNNAGYTVSGIARTVEEAKKSIANDKPGLVLLDIFLLGKGTGIDLAGYLREQHIGFIYLSANSNEDILNAAKATHPYGFLVKPYREKDLLIAMQIAGYHQQYGLESSIRKEQLFQAQLQDLITTKGSWEERLFKVSRALQPLIPFDLIITVYHIAEFNEDRIYGFLRTGFDEYKIINNEEFQSITNLKAHELKKLQEDTVVDSGIVLYAEEAFQKLTQKPSMKRVIAEHLGMRCNLTLPVPLAISRQGNFFFSFFSRKPDGLTQVHADVCRRLQQPLIYMVENIVLKDTTTHTTVNPKPEFKKVETKTEFDGIIGKSPLLMGVFDYVNQVALAETTVLITGESGTGKERIAGSIHNLSTRKMHPYIKVNCAALPQNLIETELFGHEKGAFTGATTSRVGRFEQANKGTIFLDEVGEMPMEMQVKLLRVLQEKEIERIGGNTPIKVDVRIIAATNRNLEKEVAEGRFRLDLYYRLNVFPIRMPSLRERREDIPLLAQHFITRVSRKIGKNVDRLSDTALKSLLSYTWPGNIRELENLMERCVLLANGPVIEELPLPAVSSFNDKAELAWQERTIEENERMHIISTLNRCGGKIRGSNGAAVLLGVPPTTLASKMLKLGIERKR</sequence>
<dbReference type="PANTHER" id="PTHR32071:SF117">
    <property type="entry name" value="PTS-DEPENDENT DIHYDROXYACETONE KINASE OPERON REGULATORY PROTEIN-RELATED"/>
    <property type="match status" value="1"/>
</dbReference>
<evidence type="ECO:0000256" key="3">
    <source>
        <dbReference type="ARBA" id="ARBA00023015"/>
    </source>
</evidence>
<dbReference type="Pfam" id="PF00158">
    <property type="entry name" value="Sigma54_activat"/>
    <property type="match status" value="1"/>
</dbReference>
<keyword evidence="2" id="KW-0067">ATP-binding</keyword>
<dbReference type="InterPro" id="IPR002078">
    <property type="entry name" value="Sigma_54_int"/>
</dbReference>
<evidence type="ECO:0000259" key="9">
    <source>
        <dbReference type="PROSITE" id="PS50110"/>
    </source>
</evidence>
<dbReference type="PROSITE" id="PS00688">
    <property type="entry name" value="SIGMA54_INTERACT_3"/>
    <property type="match status" value="1"/>
</dbReference>
<organism evidence="10 11">
    <name type="scientific">Flavobacterium zepuense</name>
    <dbReference type="NCBI Taxonomy" id="2593302"/>
    <lineage>
        <taxon>Bacteria</taxon>
        <taxon>Pseudomonadati</taxon>
        <taxon>Bacteroidota</taxon>
        <taxon>Flavobacteriia</taxon>
        <taxon>Flavobacteriales</taxon>
        <taxon>Flavobacteriaceae</taxon>
        <taxon>Flavobacterium</taxon>
    </lineage>
</organism>
<feature type="domain" description="Response regulatory" evidence="9">
    <location>
        <begin position="6"/>
        <end position="120"/>
    </location>
</feature>
<dbReference type="OrthoDB" id="9782110at2"/>
<evidence type="ECO:0000313" key="10">
    <source>
        <dbReference type="EMBL" id="TRW27280.1"/>
    </source>
</evidence>
<dbReference type="InterPro" id="IPR025944">
    <property type="entry name" value="Sigma_54_int_dom_CS"/>
</dbReference>
<dbReference type="InterPro" id="IPR058031">
    <property type="entry name" value="AAA_lid_NorR"/>
</dbReference>
<dbReference type="PROSITE" id="PS50045">
    <property type="entry name" value="SIGMA54_INTERACT_4"/>
    <property type="match status" value="1"/>
</dbReference>
<dbReference type="EMBL" id="VJVZ01000001">
    <property type="protein sequence ID" value="TRW27280.1"/>
    <property type="molecule type" value="Genomic_DNA"/>
</dbReference>
<evidence type="ECO:0000259" key="8">
    <source>
        <dbReference type="PROSITE" id="PS50045"/>
    </source>
</evidence>
<dbReference type="Proteomes" id="UP000320643">
    <property type="component" value="Unassembled WGS sequence"/>
</dbReference>
<dbReference type="SMART" id="SM00448">
    <property type="entry name" value="REC"/>
    <property type="match status" value="1"/>
</dbReference>
<evidence type="ECO:0000256" key="6">
    <source>
        <dbReference type="ARBA" id="ARBA00023163"/>
    </source>
</evidence>
<dbReference type="InterPro" id="IPR025943">
    <property type="entry name" value="Sigma_54_int_dom_ATP-bd_2"/>
</dbReference>
<name>A0A552VA94_9FLAO</name>
<dbReference type="Gene3D" id="3.40.50.300">
    <property type="entry name" value="P-loop containing nucleotide triphosphate hydrolases"/>
    <property type="match status" value="1"/>
</dbReference>
<evidence type="ECO:0000256" key="5">
    <source>
        <dbReference type="ARBA" id="ARBA00023159"/>
    </source>
</evidence>
<accession>A0A552VA94</accession>
<dbReference type="Pfam" id="PF00072">
    <property type="entry name" value="Response_reg"/>
    <property type="match status" value="1"/>
</dbReference>
<dbReference type="Gene3D" id="1.10.8.60">
    <property type="match status" value="1"/>
</dbReference>
<proteinExistence type="predicted"/>
<dbReference type="GO" id="GO:0000160">
    <property type="term" value="P:phosphorelay signal transduction system"/>
    <property type="evidence" value="ECO:0007669"/>
    <property type="project" value="InterPro"/>
</dbReference>
<dbReference type="FunFam" id="3.40.50.300:FF:000006">
    <property type="entry name" value="DNA-binding transcriptional regulator NtrC"/>
    <property type="match status" value="1"/>
</dbReference>
<dbReference type="GO" id="GO:0003677">
    <property type="term" value="F:DNA binding"/>
    <property type="evidence" value="ECO:0007669"/>
    <property type="project" value="UniProtKB-KW"/>
</dbReference>
<reference evidence="10 11" key="1">
    <citation type="submission" date="2019-07" db="EMBL/GenBank/DDBJ databases">
        <title>Flavobacterium sp. nov., isolated from glacier ice.</title>
        <authorList>
            <person name="Liu Q."/>
            <person name="Xin Y.-H."/>
        </authorList>
    </citation>
    <scope>NUCLEOTIDE SEQUENCE [LARGE SCALE GENOMIC DNA]</scope>
    <source>
        <strain evidence="10 11">ZT4R6</strain>
    </source>
</reference>
<keyword evidence="1" id="KW-0547">Nucleotide-binding</keyword>
<protein>
    <submittedName>
        <fullName evidence="10">Response regulator</fullName>
    </submittedName>
</protein>
<dbReference type="AlphaFoldDB" id="A0A552VA94"/>
<evidence type="ECO:0000256" key="1">
    <source>
        <dbReference type="ARBA" id="ARBA00022741"/>
    </source>
</evidence>
<dbReference type="InterPro" id="IPR003593">
    <property type="entry name" value="AAA+_ATPase"/>
</dbReference>
<dbReference type="CDD" id="cd17534">
    <property type="entry name" value="REC_DC-like"/>
    <property type="match status" value="1"/>
</dbReference>
<keyword evidence="3" id="KW-0805">Transcription regulation</keyword>
<dbReference type="CDD" id="cd00009">
    <property type="entry name" value="AAA"/>
    <property type="match status" value="1"/>
</dbReference>
<dbReference type="SUPFAM" id="SSF52172">
    <property type="entry name" value="CheY-like"/>
    <property type="match status" value="1"/>
</dbReference>
<dbReference type="GO" id="GO:0006355">
    <property type="term" value="P:regulation of DNA-templated transcription"/>
    <property type="evidence" value="ECO:0007669"/>
    <property type="project" value="InterPro"/>
</dbReference>
<keyword evidence="5" id="KW-0010">Activator</keyword>
<dbReference type="Gene3D" id="1.10.10.60">
    <property type="entry name" value="Homeodomain-like"/>
    <property type="match status" value="1"/>
</dbReference>
<dbReference type="InterPro" id="IPR011006">
    <property type="entry name" value="CheY-like_superfamily"/>
</dbReference>
<evidence type="ECO:0000256" key="7">
    <source>
        <dbReference type="PROSITE-ProRule" id="PRU00169"/>
    </source>
</evidence>
<feature type="domain" description="Sigma-54 factor interaction" evidence="8">
    <location>
        <begin position="336"/>
        <end position="565"/>
    </location>
</feature>
<evidence type="ECO:0000256" key="2">
    <source>
        <dbReference type="ARBA" id="ARBA00022840"/>
    </source>
</evidence>
<keyword evidence="11" id="KW-1185">Reference proteome</keyword>
<dbReference type="SUPFAM" id="SSF46689">
    <property type="entry name" value="Homeodomain-like"/>
    <property type="match status" value="1"/>
</dbReference>
<dbReference type="SUPFAM" id="SSF52540">
    <property type="entry name" value="P-loop containing nucleoside triphosphate hydrolases"/>
    <property type="match status" value="1"/>
</dbReference>
<dbReference type="PROSITE" id="PS00676">
    <property type="entry name" value="SIGMA54_INTERACT_2"/>
    <property type="match status" value="1"/>
</dbReference>
<dbReference type="GO" id="GO:0005524">
    <property type="term" value="F:ATP binding"/>
    <property type="evidence" value="ECO:0007669"/>
    <property type="project" value="UniProtKB-KW"/>
</dbReference>
<keyword evidence="6" id="KW-0804">Transcription</keyword>
<gene>
    <name evidence="10" type="ORF">FMM05_01180</name>
</gene>
<dbReference type="PANTHER" id="PTHR32071">
    <property type="entry name" value="TRANSCRIPTIONAL REGULATORY PROTEIN"/>
    <property type="match status" value="1"/>
</dbReference>
<dbReference type="FunFam" id="1.10.8.60:FF:000014">
    <property type="entry name" value="DNA-binding transcriptional regulator NtrC"/>
    <property type="match status" value="1"/>
</dbReference>
<keyword evidence="7" id="KW-0597">Phosphoprotein</keyword>
<dbReference type="InterPro" id="IPR009057">
    <property type="entry name" value="Homeodomain-like_sf"/>
</dbReference>
<dbReference type="PROSITE" id="PS50110">
    <property type="entry name" value="RESPONSE_REGULATORY"/>
    <property type="match status" value="1"/>
</dbReference>
<dbReference type="Gene3D" id="3.40.50.2300">
    <property type="match status" value="1"/>
</dbReference>
<dbReference type="InterPro" id="IPR025662">
    <property type="entry name" value="Sigma_54_int_dom_ATP-bd_1"/>
</dbReference>
<keyword evidence="4" id="KW-0238">DNA-binding</keyword>
<dbReference type="InterPro" id="IPR027417">
    <property type="entry name" value="P-loop_NTPase"/>
</dbReference>
<evidence type="ECO:0000313" key="11">
    <source>
        <dbReference type="Proteomes" id="UP000320643"/>
    </source>
</evidence>